<protein>
    <submittedName>
        <fullName evidence="1">Uncharacterized protein</fullName>
    </submittedName>
</protein>
<evidence type="ECO:0000313" key="2">
    <source>
        <dbReference type="Proteomes" id="UP000806522"/>
    </source>
</evidence>
<accession>A0A9D5SBN8</accession>
<dbReference type="Proteomes" id="UP000806522">
    <property type="component" value="Unassembled WGS sequence"/>
</dbReference>
<dbReference type="AlphaFoldDB" id="A0A9D5SBN8"/>
<gene>
    <name evidence="1" type="ORF">E7101_15125</name>
</gene>
<sequence length="129" mass="14712">MPSIKNLEMAAAVSSYKNITVKKSWFSTKVIYTPTQSPVKVIIQEYSPAEGDRLERLLNMPLDRMAAEIQQNGKPAPAQIGHYRLEACLSDDRQFCTLQLFRFVDFKNSAVFEPRIYEGIDAERIAQIL</sequence>
<reference evidence="1" key="1">
    <citation type="submission" date="2019-04" db="EMBL/GenBank/DDBJ databases">
        <title>Evolution of Biomass-Degrading Anaerobic Consortia Revealed by Metagenomics.</title>
        <authorList>
            <person name="Peng X."/>
        </authorList>
    </citation>
    <scope>NUCLEOTIDE SEQUENCE</scope>
    <source>
        <strain evidence="1">SIG140</strain>
    </source>
</reference>
<dbReference type="EMBL" id="SUYC01000031">
    <property type="protein sequence ID" value="MBE6272252.1"/>
    <property type="molecule type" value="Genomic_DNA"/>
</dbReference>
<comment type="caution">
    <text evidence="1">The sequence shown here is derived from an EMBL/GenBank/DDBJ whole genome shotgun (WGS) entry which is preliminary data.</text>
</comment>
<evidence type="ECO:0000313" key="1">
    <source>
        <dbReference type="EMBL" id="MBE6272252.1"/>
    </source>
</evidence>
<name>A0A9D5SBN8_XYLRU</name>
<organism evidence="1 2">
    <name type="scientific">Xylanibacter ruminicola</name>
    <name type="common">Prevotella ruminicola</name>
    <dbReference type="NCBI Taxonomy" id="839"/>
    <lineage>
        <taxon>Bacteria</taxon>
        <taxon>Pseudomonadati</taxon>
        <taxon>Bacteroidota</taxon>
        <taxon>Bacteroidia</taxon>
        <taxon>Bacteroidales</taxon>
        <taxon>Prevotellaceae</taxon>
        <taxon>Xylanibacter</taxon>
    </lineage>
</organism>
<proteinExistence type="predicted"/>